<evidence type="ECO:0000256" key="4">
    <source>
        <dbReference type="ARBA" id="ARBA00022679"/>
    </source>
</evidence>
<keyword evidence="8" id="KW-0902">Two-component regulatory system</keyword>
<dbReference type="EMBL" id="RKQG01000002">
    <property type="protein sequence ID" value="RPE28709.1"/>
    <property type="molecule type" value="Genomic_DNA"/>
</dbReference>
<name>A0A3N4RBH9_9ACTN</name>
<evidence type="ECO:0000256" key="3">
    <source>
        <dbReference type="ARBA" id="ARBA00022553"/>
    </source>
</evidence>
<evidence type="ECO:0000256" key="2">
    <source>
        <dbReference type="ARBA" id="ARBA00012438"/>
    </source>
</evidence>
<evidence type="ECO:0000256" key="6">
    <source>
        <dbReference type="ARBA" id="ARBA00022777"/>
    </source>
</evidence>
<evidence type="ECO:0000313" key="14">
    <source>
        <dbReference type="Proteomes" id="UP000266906"/>
    </source>
</evidence>
<dbReference type="Gene3D" id="3.30.565.10">
    <property type="entry name" value="Histidine kinase-like ATPase, C-terminal domain"/>
    <property type="match status" value="1"/>
</dbReference>
<dbReference type="PANTHER" id="PTHR24421:SF10">
    <property type="entry name" value="NITRATE_NITRITE SENSOR PROTEIN NARQ"/>
    <property type="match status" value="1"/>
</dbReference>
<dbReference type="GO" id="GO:0016020">
    <property type="term" value="C:membrane"/>
    <property type="evidence" value="ECO:0007669"/>
    <property type="project" value="InterPro"/>
</dbReference>
<dbReference type="PANTHER" id="PTHR24421">
    <property type="entry name" value="NITRATE/NITRITE SENSOR PROTEIN NARX-RELATED"/>
    <property type="match status" value="1"/>
</dbReference>
<dbReference type="GO" id="GO:0046983">
    <property type="term" value="F:protein dimerization activity"/>
    <property type="evidence" value="ECO:0007669"/>
    <property type="project" value="InterPro"/>
</dbReference>
<evidence type="ECO:0000313" key="13">
    <source>
        <dbReference type="EMBL" id="RPE28709.1"/>
    </source>
</evidence>
<feature type="domain" description="Signal transduction histidine kinase subgroup 3 dimerisation and phosphoacceptor" evidence="11">
    <location>
        <begin position="230"/>
        <end position="297"/>
    </location>
</feature>
<dbReference type="EC" id="2.7.13.3" evidence="2"/>
<dbReference type="Pfam" id="PF02518">
    <property type="entry name" value="HATPase_c"/>
    <property type="match status" value="1"/>
</dbReference>
<feature type="transmembrane region" description="Helical" evidence="9">
    <location>
        <begin position="25"/>
        <end position="49"/>
    </location>
</feature>
<keyword evidence="4" id="KW-0808">Transferase</keyword>
<dbReference type="InterPro" id="IPR050482">
    <property type="entry name" value="Sensor_HK_TwoCompSys"/>
</dbReference>
<keyword evidence="9" id="KW-0812">Transmembrane</keyword>
<evidence type="ECO:0000256" key="1">
    <source>
        <dbReference type="ARBA" id="ARBA00000085"/>
    </source>
</evidence>
<reference evidence="13 14" key="1">
    <citation type="submission" date="2018-11" db="EMBL/GenBank/DDBJ databases">
        <title>Sequencing the genomes of 1000 actinobacteria strains.</title>
        <authorList>
            <person name="Klenk H.-P."/>
        </authorList>
    </citation>
    <scope>NUCLEOTIDE SEQUENCE [LARGE SCALE GENOMIC DNA]</scope>
    <source>
        <strain evidence="13 14">DSM 44781</strain>
    </source>
</reference>
<dbReference type="Pfam" id="PF13796">
    <property type="entry name" value="Sensor"/>
    <property type="match status" value="1"/>
</dbReference>
<dbReference type="SUPFAM" id="SSF55874">
    <property type="entry name" value="ATPase domain of HSP90 chaperone/DNA topoisomerase II/histidine kinase"/>
    <property type="match status" value="1"/>
</dbReference>
<dbReference type="Proteomes" id="UP000266906">
    <property type="component" value="Unassembled WGS sequence"/>
</dbReference>
<dbReference type="InterPro" id="IPR003594">
    <property type="entry name" value="HATPase_dom"/>
</dbReference>
<gene>
    <name evidence="13" type="ORF">EDD38_5849</name>
</gene>
<evidence type="ECO:0000259" key="10">
    <source>
        <dbReference type="Pfam" id="PF02518"/>
    </source>
</evidence>
<keyword evidence="3" id="KW-0597">Phosphoprotein</keyword>
<dbReference type="CDD" id="cd16917">
    <property type="entry name" value="HATPase_UhpB-NarQ-NarX-like"/>
    <property type="match status" value="1"/>
</dbReference>
<comment type="caution">
    <text evidence="13">The sequence shown here is derived from an EMBL/GenBank/DDBJ whole genome shotgun (WGS) entry which is preliminary data.</text>
</comment>
<feature type="transmembrane region" description="Helical" evidence="9">
    <location>
        <begin position="170"/>
        <end position="191"/>
    </location>
</feature>
<evidence type="ECO:0000259" key="11">
    <source>
        <dbReference type="Pfam" id="PF07730"/>
    </source>
</evidence>
<proteinExistence type="predicted"/>
<dbReference type="GO" id="GO:0005524">
    <property type="term" value="F:ATP binding"/>
    <property type="evidence" value="ECO:0007669"/>
    <property type="project" value="UniProtKB-KW"/>
</dbReference>
<evidence type="ECO:0000256" key="8">
    <source>
        <dbReference type="ARBA" id="ARBA00023012"/>
    </source>
</evidence>
<keyword evidence="6 13" id="KW-0418">Kinase</keyword>
<dbReference type="InterPro" id="IPR025828">
    <property type="entry name" value="Put_sensor_dom"/>
</dbReference>
<dbReference type="AlphaFoldDB" id="A0A3N4RBH9"/>
<keyword evidence="5" id="KW-0547">Nucleotide-binding</keyword>
<evidence type="ECO:0000256" key="7">
    <source>
        <dbReference type="ARBA" id="ARBA00022840"/>
    </source>
</evidence>
<keyword evidence="9" id="KW-1133">Transmembrane helix</keyword>
<dbReference type="InterPro" id="IPR036890">
    <property type="entry name" value="HATPase_C_sf"/>
</dbReference>
<accession>A0A3N4RBH9</accession>
<keyword evidence="9" id="KW-0472">Membrane</keyword>
<feature type="transmembrane region" description="Helical" evidence="9">
    <location>
        <begin position="117"/>
        <end position="150"/>
    </location>
</feature>
<evidence type="ECO:0000256" key="5">
    <source>
        <dbReference type="ARBA" id="ARBA00022741"/>
    </source>
</evidence>
<dbReference type="Gene3D" id="1.20.5.1930">
    <property type="match status" value="1"/>
</dbReference>
<dbReference type="RefSeq" id="WP_123820473.1">
    <property type="nucleotide sequence ID" value="NZ_RKQG01000002.1"/>
</dbReference>
<feature type="domain" description="Histidine kinase/HSP90-like ATPase" evidence="10">
    <location>
        <begin position="336"/>
        <end position="417"/>
    </location>
</feature>
<dbReference type="GO" id="GO:0000155">
    <property type="term" value="F:phosphorelay sensor kinase activity"/>
    <property type="evidence" value="ECO:0007669"/>
    <property type="project" value="InterPro"/>
</dbReference>
<keyword evidence="14" id="KW-1185">Reference proteome</keyword>
<comment type="catalytic activity">
    <reaction evidence="1">
        <text>ATP + protein L-histidine = ADP + protein N-phospho-L-histidine.</text>
        <dbReference type="EC" id="2.7.13.3"/>
    </reaction>
</comment>
<evidence type="ECO:0000256" key="9">
    <source>
        <dbReference type="SAM" id="Phobius"/>
    </source>
</evidence>
<feature type="transmembrane region" description="Helical" evidence="9">
    <location>
        <begin position="55"/>
        <end position="76"/>
    </location>
</feature>
<evidence type="ECO:0000259" key="12">
    <source>
        <dbReference type="Pfam" id="PF13796"/>
    </source>
</evidence>
<dbReference type="InterPro" id="IPR011712">
    <property type="entry name" value="Sig_transdc_His_kin_sub3_dim/P"/>
</dbReference>
<feature type="domain" description="Putative sensor" evidence="12">
    <location>
        <begin position="29"/>
        <end position="202"/>
    </location>
</feature>
<dbReference type="Pfam" id="PF07730">
    <property type="entry name" value="HisKA_3"/>
    <property type="match status" value="1"/>
</dbReference>
<protein>
    <recommendedName>
        <fullName evidence="2">histidine kinase</fullName>
        <ecNumber evidence="2">2.7.13.3</ecNumber>
    </recommendedName>
</protein>
<organism evidence="13 14">
    <name type="scientific">Kitasatospora cineracea</name>
    <dbReference type="NCBI Taxonomy" id="88074"/>
    <lineage>
        <taxon>Bacteria</taxon>
        <taxon>Bacillati</taxon>
        <taxon>Actinomycetota</taxon>
        <taxon>Actinomycetes</taxon>
        <taxon>Kitasatosporales</taxon>
        <taxon>Streptomycetaceae</taxon>
        <taxon>Kitasatospora</taxon>
    </lineage>
</organism>
<keyword evidence="7" id="KW-0067">ATP-binding</keyword>
<sequence>MGVAVWAAVRRRPVRFLVSWWPWRVWALLVTGAVQGAVVLVALAAGLLVGVGLSVLGVGVLVLGWTALLGVPVGALERWRLRLVEPERLPDPHRSAARGLRGRLRERASRRELAYALVQSTVFAAAGLLFAAALAFCLLLLSAPVFILAVSPDTVMLWPGQPVSGPLDGFAASAAGLLGLVVLAYSGALLAGAQVRLAQQLLGLRDTDLGVRVVELTRSRARLADAFEAERRRIERDLHDGAQQQLVALGMTLGLVELELRGRDTPATALVARARGEAKLALEQLRTLVRGIHPQVLTDHGLPSAVAELAARHPVPVLVDLHLPRRLPGPVESAAYFTVTEALTNAAKHSGADGITVRGTLDAGALRLSVTDNGRGGADPGAGAGLQGLADRLAVLDGRLTVTSPPGGPTRLELEVPC</sequence>